<dbReference type="InterPro" id="IPR001314">
    <property type="entry name" value="Peptidase_S1A"/>
</dbReference>
<feature type="compositionally biased region" description="Polar residues" evidence="6">
    <location>
        <begin position="1006"/>
        <end position="1015"/>
    </location>
</feature>
<sequence length="1305" mass="143078">MATGTNVCLLFVFLASTSAFSLSSAPQREGRRLFGGYRIVPKACQPTIPSRTKSDEPAICMFNYECTRRNGEVVGACMDGFLFGACCQLPPRSMLGEPLEKVPGSEDLLSLEEIDHVPDVPILLNPDGTPIGMRIPEQASNTVKTDNPGISNHLNEEETSYTKVSTFEPHSSTSKPSIHSSDELENAEKPQVPALQSEISQLEEDFSALLGQQSILDELQLPGLLTHTNNNNNDIQANRDPMPVNPVATLLSPDQVFQIADPVDQLPALFSQGLSHNNHSAAETILLDENGTILNETNNPDEVFKPSTDSSIDRFTENKIVTSSWNIQERTKVTAMIQSTEAMTERTRVKEVSTMSTQWVRFPDHPTSTTTEKSPTFADVKSSSLSTESPLRTETYINMQKVSDMLLNSDTSVLANRFDKQNLTQEEKVTKQDETEASSTINRQTTTPMSTTSEDKDMVRVPTITYDVHSGNKKHDALDKEEIAINHIISILNDTTPGAETTITVQGPTSSVYNWVNIDETSKPSLVKVSSYQPSNMRPSTYRPSTYRPSSQPSTLKISTLNPSTFMSTIMSSTELPTYYKPAQPSTYYNYETVSTETDYPSYSTSHSYSSRPSTPTTFGSSSSFGYSSRPTTNPPAPTVIVLGPLGTEYTTQSTEKSVITKRPYNGSSRPPASTSKPVTASTKKPNVSTMITHNISTVISNVDTNSNHVVSTSYITVNLKDTTSTKSPDNADTATEAFVPETSVEERMTTTRRPTTWTTALTWTKKPTFQLKPSTVNIASSQHTVKPTSTIILKATTPSPPPTAAVVHCEEDTPAPDDLINFPPVRNPNLNISTPLSQQEKPTIVESFNNTSYPNFEMINENDIPTPTFIEDAVLTNKVDTFVNKIMESLQGNFQDLKEVVYNPVSSSTLATKKPTTPASVSTTRRPTRRPSGTTKPSRVTTKRPATTRRPTVRPTTAKPSSGETRPRPTKPTTLKPKPVATTPTAPTTTRRPQVTTKRPKPSRKPSTVPTTTVEAVLQEEEGVASIDTTQSSASNTETSPPTPDFRTQCGVRPLIRTGKIVGGKGAEFGEWPWQVLVREATWLGLFTKNKCGGVLITDKYVITAAHCQPGFLASLVAVFGEFDISGERETKRSITKNVRRVIVNRGYDPATFENDLALLELESPVQFDEHIVPICMPDENVDFTGRMATVTGWGRLKYNGGVPSVLQEVQVPIMENSVCQEMFQIAGHSKLILESFLCAGYATGQRDSCEGDSGGPLVMQRPDGRWMLVGTVSHGIKCAAPYLPGVYMRTTYFKPWLHSITGV</sequence>
<feature type="region of interest" description="Disordered" evidence="6">
    <location>
        <begin position="424"/>
        <end position="454"/>
    </location>
</feature>
<feature type="region of interest" description="Disordered" evidence="6">
    <location>
        <begin position="530"/>
        <end position="555"/>
    </location>
</feature>
<dbReference type="PANTHER" id="PTHR24253">
    <property type="entry name" value="TRANSMEMBRANE PROTEASE SERINE"/>
    <property type="match status" value="1"/>
</dbReference>
<evidence type="ECO:0000256" key="7">
    <source>
        <dbReference type="SAM" id="SignalP"/>
    </source>
</evidence>
<dbReference type="InterPro" id="IPR018114">
    <property type="entry name" value="TRYPSIN_HIS"/>
</dbReference>
<feature type="compositionally biased region" description="Polar residues" evidence="6">
    <location>
        <begin position="666"/>
        <end position="685"/>
    </location>
</feature>
<dbReference type="Gene3D" id="2.40.10.10">
    <property type="entry name" value="Trypsin-like serine proteases"/>
    <property type="match status" value="1"/>
</dbReference>
<dbReference type="EMBL" id="JAIFRP010004408">
    <property type="protein sequence ID" value="KAK2576104.1"/>
    <property type="molecule type" value="Genomic_DNA"/>
</dbReference>
<evidence type="ECO:0000256" key="6">
    <source>
        <dbReference type="SAM" id="MobiDB-lite"/>
    </source>
</evidence>
<organism evidence="9 10">
    <name type="scientific">Odynerus spinipes</name>
    <dbReference type="NCBI Taxonomy" id="1348599"/>
    <lineage>
        <taxon>Eukaryota</taxon>
        <taxon>Metazoa</taxon>
        <taxon>Ecdysozoa</taxon>
        <taxon>Arthropoda</taxon>
        <taxon>Hexapoda</taxon>
        <taxon>Insecta</taxon>
        <taxon>Pterygota</taxon>
        <taxon>Neoptera</taxon>
        <taxon>Endopterygota</taxon>
        <taxon>Hymenoptera</taxon>
        <taxon>Apocrita</taxon>
        <taxon>Aculeata</taxon>
        <taxon>Vespoidea</taxon>
        <taxon>Vespidae</taxon>
        <taxon>Eumeninae</taxon>
        <taxon>Odynerus</taxon>
    </lineage>
</organism>
<feature type="signal peptide" evidence="7">
    <location>
        <begin position="1"/>
        <end position="19"/>
    </location>
</feature>
<dbReference type="Proteomes" id="UP001258017">
    <property type="component" value="Unassembled WGS sequence"/>
</dbReference>
<feature type="compositionally biased region" description="Low complexity" evidence="6">
    <location>
        <begin position="916"/>
        <end position="961"/>
    </location>
</feature>
<dbReference type="SUPFAM" id="SSF50494">
    <property type="entry name" value="Trypsin-like serine proteases"/>
    <property type="match status" value="1"/>
</dbReference>
<dbReference type="PANTHER" id="PTHR24253:SF145">
    <property type="entry name" value="SERINE PROTEASE FILZIG"/>
    <property type="match status" value="1"/>
</dbReference>
<dbReference type="PRINTS" id="PR00722">
    <property type="entry name" value="CHYMOTRYPSIN"/>
</dbReference>
<evidence type="ECO:0000259" key="8">
    <source>
        <dbReference type="PROSITE" id="PS50240"/>
    </source>
</evidence>
<proteinExistence type="predicted"/>
<evidence type="ECO:0000256" key="4">
    <source>
        <dbReference type="ARBA" id="ARBA00023157"/>
    </source>
</evidence>
<dbReference type="CDD" id="cd00190">
    <property type="entry name" value="Tryp_SPc"/>
    <property type="match status" value="1"/>
</dbReference>
<dbReference type="GO" id="GO:0004252">
    <property type="term" value="F:serine-type endopeptidase activity"/>
    <property type="evidence" value="ECO:0007669"/>
    <property type="project" value="InterPro"/>
</dbReference>
<dbReference type="PROSITE" id="PS00135">
    <property type="entry name" value="TRYPSIN_SER"/>
    <property type="match status" value="1"/>
</dbReference>
<evidence type="ECO:0000256" key="2">
    <source>
        <dbReference type="ARBA" id="ARBA00022801"/>
    </source>
</evidence>
<feature type="compositionally biased region" description="Low complexity" evidence="6">
    <location>
        <begin position="169"/>
        <end position="179"/>
    </location>
</feature>
<dbReference type="SMART" id="SM00020">
    <property type="entry name" value="Tryp_SPc"/>
    <property type="match status" value="1"/>
</dbReference>
<feature type="region of interest" description="Disordered" evidence="6">
    <location>
        <begin position="361"/>
        <end position="385"/>
    </location>
</feature>
<dbReference type="InterPro" id="IPR043504">
    <property type="entry name" value="Peptidase_S1_PA_chymotrypsin"/>
</dbReference>
<dbReference type="Pfam" id="PF00089">
    <property type="entry name" value="Trypsin"/>
    <property type="match status" value="1"/>
</dbReference>
<evidence type="ECO:0000313" key="9">
    <source>
        <dbReference type="EMBL" id="KAK2576104.1"/>
    </source>
</evidence>
<feature type="region of interest" description="Disordered" evidence="6">
    <location>
        <begin position="139"/>
        <end position="189"/>
    </location>
</feature>
<dbReference type="PROSITE" id="PS00134">
    <property type="entry name" value="TRYPSIN_HIS"/>
    <property type="match status" value="1"/>
</dbReference>
<keyword evidence="4" id="KW-1015">Disulfide bond</keyword>
<keyword evidence="7" id="KW-0732">Signal</keyword>
<feature type="region of interest" description="Disordered" evidence="6">
    <location>
        <begin position="604"/>
        <end position="637"/>
    </location>
</feature>
<dbReference type="InterPro" id="IPR001254">
    <property type="entry name" value="Trypsin_dom"/>
</dbReference>
<feature type="domain" description="Peptidase S1" evidence="8">
    <location>
        <begin position="1062"/>
        <end position="1304"/>
    </location>
</feature>
<feature type="region of interest" description="Disordered" evidence="6">
    <location>
        <begin position="652"/>
        <end position="685"/>
    </location>
</feature>
<dbReference type="FunFam" id="2.40.10.10:FF:000006">
    <property type="entry name" value="Serine proteinase stubble"/>
    <property type="match status" value="1"/>
</dbReference>
<feature type="compositionally biased region" description="Basic and acidic residues" evidence="6">
    <location>
        <begin position="424"/>
        <end position="434"/>
    </location>
</feature>
<keyword evidence="3 5" id="KW-0720">Serine protease</keyword>
<reference evidence="9" key="1">
    <citation type="submission" date="2021-08" db="EMBL/GenBank/DDBJ databases">
        <authorList>
            <person name="Misof B."/>
            <person name="Oliver O."/>
            <person name="Podsiadlowski L."/>
            <person name="Donath A."/>
            <person name="Peters R."/>
            <person name="Mayer C."/>
            <person name="Rust J."/>
            <person name="Gunkel S."/>
            <person name="Lesny P."/>
            <person name="Martin S."/>
            <person name="Oeyen J.P."/>
            <person name="Petersen M."/>
            <person name="Panagiotis P."/>
            <person name="Wilbrandt J."/>
            <person name="Tanja T."/>
        </authorList>
    </citation>
    <scope>NUCLEOTIDE SEQUENCE</scope>
    <source>
        <strain evidence="9">GBR_01_08_01A</strain>
        <tissue evidence="9">Thorax + abdomen</tissue>
    </source>
</reference>
<accession>A0AAD9RAE1</accession>
<reference evidence="9" key="2">
    <citation type="journal article" date="2023" name="Commun. Biol.">
        <title>Intrasexual cuticular hydrocarbon dimorphism in a wasp sheds light on hydrocarbon biosynthesis genes in Hymenoptera.</title>
        <authorList>
            <person name="Moris V.C."/>
            <person name="Podsiadlowski L."/>
            <person name="Martin S."/>
            <person name="Oeyen J.P."/>
            <person name="Donath A."/>
            <person name="Petersen M."/>
            <person name="Wilbrandt J."/>
            <person name="Misof B."/>
            <person name="Liedtke D."/>
            <person name="Thamm M."/>
            <person name="Scheiner R."/>
            <person name="Schmitt T."/>
            <person name="Niehuis O."/>
        </authorList>
    </citation>
    <scope>NUCLEOTIDE SEQUENCE</scope>
    <source>
        <strain evidence="9">GBR_01_08_01A</strain>
    </source>
</reference>
<feature type="compositionally biased region" description="Low complexity" evidence="6">
    <location>
        <begin position="972"/>
        <end position="998"/>
    </location>
</feature>
<dbReference type="GO" id="GO:0006508">
    <property type="term" value="P:proteolysis"/>
    <property type="evidence" value="ECO:0007669"/>
    <property type="project" value="UniProtKB-KW"/>
</dbReference>
<feature type="compositionally biased region" description="Polar residues" evidence="6">
    <location>
        <begin position="1028"/>
        <end position="1041"/>
    </location>
</feature>
<feature type="compositionally biased region" description="Low complexity" evidence="6">
    <location>
        <begin position="604"/>
        <end position="632"/>
    </location>
</feature>
<gene>
    <name evidence="9" type="ORF">KPH14_007438</name>
</gene>
<keyword evidence="2 5" id="KW-0378">Hydrolase</keyword>
<feature type="chain" id="PRO_5042233414" description="Peptidase S1 domain-containing protein" evidence="7">
    <location>
        <begin position="20"/>
        <end position="1305"/>
    </location>
</feature>
<feature type="compositionally biased region" description="Polar residues" evidence="6">
    <location>
        <begin position="437"/>
        <end position="452"/>
    </location>
</feature>
<evidence type="ECO:0000256" key="5">
    <source>
        <dbReference type="RuleBase" id="RU363034"/>
    </source>
</evidence>
<dbReference type="PROSITE" id="PS50240">
    <property type="entry name" value="TRYPSIN_DOM"/>
    <property type="match status" value="1"/>
</dbReference>
<feature type="compositionally biased region" description="Polar residues" evidence="6">
    <location>
        <begin position="139"/>
        <end position="153"/>
    </location>
</feature>
<keyword evidence="1 5" id="KW-0645">Protease</keyword>
<comment type="caution">
    <text evidence="9">The sequence shown here is derived from an EMBL/GenBank/DDBJ whole genome shotgun (WGS) entry which is preliminary data.</text>
</comment>
<dbReference type="InterPro" id="IPR033116">
    <property type="entry name" value="TRYPSIN_SER"/>
</dbReference>
<protein>
    <recommendedName>
        <fullName evidence="8">Peptidase S1 domain-containing protein</fullName>
    </recommendedName>
</protein>
<evidence type="ECO:0000256" key="3">
    <source>
        <dbReference type="ARBA" id="ARBA00022825"/>
    </source>
</evidence>
<keyword evidence="10" id="KW-1185">Reference proteome</keyword>
<name>A0AAD9RAE1_9HYME</name>
<feature type="region of interest" description="Disordered" evidence="6">
    <location>
        <begin position="909"/>
        <end position="1051"/>
    </location>
</feature>
<evidence type="ECO:0000313" key="10">
    <source>
        <dbReference type="Proteomes" id="UP001258017"/>
    </source>
</evidence>
<evidence type="ECO:0000256" key="1">
    <source>
        <dbReference type="ARBA" id="ARBA00022670"/>
    </source>
</evidence>
<dbReference type="InterPro" id="IPR009003">
    <property type="entry name" value="Peptidase_S1_PA"/>
</dbReference>